<feature type="domain" description="Glycosyl hydrolase family 81 C-terminal" evidence="10">
    <location>
        <begin position="575"/>
        <end position="969"/>
    </location>
</feature>
<comment type="caution">
    <text evidence="11">The sequence shown here is derived from an EMBL/GenBank/DDBJ whole genome shotgun (WGS) entry which is preliminary data.</text>
</comment>
<comment type="catalytic activity">
    <reaction evidence="1">
        <text>Hydrolysis of (1-&gt;3)-beta-D-glucosidic linkages in (1-&gt;3)-beta-D-glucans.</text>
        <dbReference type="EC" id="3.2.1.39"/>
    </reaction>
</comment>
<keyword evidence="4" id="KW-0378">Hydrolase</keyword>
<dbReference type="InterPro" id="IPR040451">
    <property type="entry name" value="GH81_N"/>
</dbReference>
<dbReference type="EMBL" id="JALLPJ020001224">
    <property type="protein sequence ID" value="KAL3773690.1"/>
    <property type="molecule type" value="Genomic_DNA"/>
</dbReference>
<accession>A0ABD3NCB0</accession>
<evidence type="ECO:0000313" key="12">
    <source>
        <dbReference type="Proteomes" id="UP001530400"/>
    </source>
</evidence>
<dbReference type="InterPro" id="IPR005200">
    <property type="entry name" value="Endo-beta-glucanase"/>
</dbReference>
<dbReference type="Pfam" id="PF03639">
    <property type="entry name" value="Glyco_hydro_81"/>
    <property type="match status" value="1"/>
</dbReference>
<comment type="similarity">
    <text evidence="2">Belongs to the glycosyl hydrolase 81 family.</text>
</comment>
<evidence type="ECO:0000256" key="7">
    <source>
        <dbReference type="ARBA" id="ARBA00023316"/>
    </source>
</evidence>
<dbReference type="PROSITE" id="PS52008">
    <property type="entry name" value="GH81"/>
    <property type="match status" value="1"/>
</dbReference>
<dbReference type="PANTHER" id="PTHR31983:SF0">
    <property type="entry name" value="GLUCAN ENDO-1,3-BETA-D-GLUCOSIDASE 2"/>
    <property type="match status" value="1"/>
</dbReference>
<dbReference type="PANTHER" id="PTHR31983">
    <property type="entry name" value="ENDO-1,3(4)-BETA-GLUCANASE 1"/>
    <property type="match status" value="1"/>
</dbReference>
<evidence type="ECO:0000256" key="1">
    <source>
        <dbReference type="ARBA" id="ARBA00000382"/>
    </source>
</evidence>
<dbReference type="Proteomes" id="UP001530400">
    <property type="component" value="Unassembled WGS sequence"/>
</dbReference>
<dbReference type="Gene3D" id="2.70.98.30">
    <property type="entry name" value="Golgi alpha-mannosidase II, domain 4"/>
    <property type="match status" value="1"/>
</dbReference>
<evidence type="ECO:0000256" key="5">
    <source>
        <dbReference type="ARBA" id="ARBA00023277"/>
    </source>
</evidence>
<evidence type="ECO:0000256" key="4">
    <source>
        <dbReference type="ARBA" id="ARBA00022801"/>
    </source>
</evidence>
<organism evidence="11 12">
    <name type="scientific">Cyclotella atomus</name>
    <dbReference type="NCBI Taxonomy" id="382360"/>
    <lineage>
        <taxon>Eukaryota</taxon>
        <taxon>Sar</taxon>
        <taxon>Stramenopiles</taxon>
        <taxon>Ochrophyta</taxon>
        <taxon>Bacillariophyta</taxon>
        <taxon>Coscinodiscophyceae</taxon>
        <taxon>Thalassiosirophycidae</taxon>
        <taxon>Stephanodiscales</taxon>
        <taxon>Stephanodiscaceae</taxon>
        <taxon>Cyclotella</taxon>
    </lineage>
</organism>
<keyword evidence="6" id="KW-0326">Glycosidase</keyword>
<evidence type="ECO:0000313" key="11">
    <source>
        <dbReference type="EMBL" id="KAL3773690.1"/>
    </source>
</evidence>
<dbReference type="GO" id="GO:0000272">
    <property type="term" value="P:polysaccharide catabolic process"/>
    <property type="evidence" value="ECO:0007669"/>
    <property type="project" value="UniProtKB-KW"/>
</dbReference>
<evidence type="ECO:0000256" key="3">
    <source>
        <dbReference type="ARBA" id="ARBA00012780"/>
    </source>
</evidence>
<keyword evidence="7" id="KW-0961">Cell wall biogenesis/degradation</keyword>
<dbReference type="GO" id="GO:0042973">
    <property type="term" value="F:glucan endo-1,3-beta-D-glucosidase activity"/>
    <property type="evidence" value="ECO:0007669"/>
    <property type="project" value="UniProtKB-EC"/>
</dbReference>
<keyword evidence="5" id="KW-0119">Carbohydrate metabolism</keyword>
<evidence type="ECO:0000259" key="10">
    <source>
        <dbReference type="Pfam" id="PF17652"/>
    </source>
</evidence>
<dbReference type="Pfam" id="PF17652">
    <property type="entry name" value="Glyco_hydro81C"/>
    <property type="match status" value="1"/>
</dbReference>
<dbReference type="AlphaFoldDB" id="A0ABD3NCB0"/>
<protein>
    <recommendedName>
        <fullName evidence="3">glucan endo-1,3-beta-D-glucosidase</fullName>
        <ecNumber evidence="3">3.2.1.39</ecNumber>
    </recommendedName>
</protein>
<evidence type="ECO:0000256" key="6">
    <source>
        <dbReference type="ARBA" id="ARBA00023295"/>
    </source>
</evidence>
<proteinExistence type="inferred from homology"/>
<sequence length="1164" mass="128617">MNGDRSVDGEHQALLGRNPTKEAIIKDAIDARYSSLSRDGNDGFWDSRDAKQSFCHYVIDQTGSHLSMVTARSWSRTVAFILIGSLVMLSIHIFQQNHHSANLPILQRSHHSKNKDSAIHAILSLNKEPFGFEEAFSSITNEPLSRKSPAELGIPIYNDRPANSLPGLVFGSVQKGTKIGVPLPTNEWYLNLIVGLDDNPGENGKYDNYAGEENRVHTIPYIVDTVGPIVGIRLHYPNIMSYGTVVQSVFVAWHGLTLGTVDEGFTRKYEIDPDTLPSKLGIGIRWMNQKHSHKYIRSSILRGMPYGTMEYAPGVKPVIASEVVAELPVIDGSQELQCGKLDAHHDTVAEKSDSVLARSDVELYFPESDFTWLVFFSRPVRISCFINPSKAEGTVSLPPGAISSTDNRNAFQLHLEDAHDADEPLMVRIALANNCTAGTNVNFCNRYEAEDQSKFMSVLREHAGVYPTHPFVKYSFFDPEGPLTPETPDSKSAYLFFDWKAKHFTKKGSKELITFALPHHVDILRELKGRSSNEMIGHCMHSLHGKACLVKGGLWAMEEELGGLPSFVSPRPANHKAIPALARALVDDIKYSVPENYMKGAGDTYFSGKMLAKLGRIIVIAQELRGLAERPNEDVPDNQELLEIIQACKSATLPTEEDVTEAIDRLRQGVEVWLNGTASAPLTFDNSWGGMVSCGCLFNGLDCDNTYPNCPGYSDPGLNFGQGFYNDHHFHFGYHIYAAAILAEYDRDWGRGYFEKVLLLIRDIANPSVKDEFFPVFRQKDWYLGNSWASGIALFGGRPYLNGRNQESSSEAIAAYEGIAMYGSVMMKAFGNGRSATQADNDHAYTACEIFNIGRFLATTEIRSADRYWHVYSPKRDIIYPDNYQPAVVSMMWDTMCQFQTWFGSAPYLAYGIQLLPLTPVSERRDTDQWLRQLYPSFAESCQSTAACVDDGWAILLYSVLASLGHQEAALEKTLELPSGAFTNPGGNGHSLSNTLWYISSRPDPITPYDLEQPSSSIHSKTVPKSVKETLVDCGCPETCKNDALDKNANGFTCKERIQWLMTNRGLNELGACKQVAGNEYPSICGGCDPGTCAEDSGEEKASSVTSDCPPCSKLVCKSEMNKCQIDTAPFLCYEGPAKGGCSSIPWPTGEGICSSCCEIFSGC</sequence>
<reference evidence="11 12" key="1">
    <citation type="submission" date="2024-10" db="EMBL/GenBank/DDBJ databases">
        <title>Updated reference genomes for cyclostephanoid diatoms.</title>
        <authorList>
            <person name="Roberts W.R."/>
            <person name="Alverson A.J."/>
        </authorList>
    </citation>
    <scope>NUCLEOTIDE SEQUENCE [LARGE SCALE GENOMIC DNA]</scope>
    <source>
        <strain evidence="11 12">AJA010-31</strain>
    </source>
</reference>
<evidence type="ECO:0000256" key="8">
    <source>
        <dbReference type="ARBA" id="ARBA00023326"/>
    </source>
</evidence>
<dbReference type="GO" id="GO:0071555">
    <property type="term" value="P:cell wall organization"/>
    <property type="evidence" value="ECO:0007669"/>
    <property type="project" value="UniProtKB-KW"/>
</dbReference>
<evidence type="ECO:0000259" key="9">
    <source>
        <dbReference type="Pfam" id="PF03639"/>
    </source>
</evidence>
<gene>
    <name evidence="11" type="ORF">ACHAWO_010129</name>
</gene>
<name>A0ABD3NCB0_9STRA</name>
<feature type="domain" description="Glycosyl hydrolase family 81 N-terminal" evidence="9">
    <location>
        <begin position="453"/>
        <end position="560"/>
    </location>
</feature>
<dbReference type="EC" id="3.2.1.39" evidence="3"/>
<evidence type="ECO:0000256" key="2">
    <source>
        <dbReference type="ARBA" id="ARBA00010730"/>
    </source>
</evidence>
<keyword evidence="8" id="KW-0624">Polysaccharide degradation</keyword>
<keyword evidence="12" id="KW-1185">Reference proteome</keyword>
<dbReference type="InterPro" id="IPR040720">
    <property type="entry name" value="GH81_C"/>
</dbReference>